<accession>A0ACB9Z406</accession>
<sequence length="532" mass="59146">MSTKLRPLKLPQLVEDRRMEEERRRKEREEEEATQRGTEVDVPYNFYTTDSYSSDAASPVTPTFSTRGHLRYSSSMSSFDLATVASSDSPSSPTQTAQSSSKRVLPDVKEEPIEYEEDSDSDYDDISELYHCLCDEPCIHRDTDLVQSTSNFYTQSRSTDYDAGFFSDGDFSFSLRSSRKRRDGAESPFAGLSQRIGSRFPSFTKWKSSKPSSIISSPTSDYGFDQRPILSRATSSRSSSLSAPSRHRPDRSNEPPVPLTPALSRLGSNDSFIPLDGAVDFDEASGVLGSIEYERKQAVTPLLPPMMASTSTEHILAQPSPLESPSIASPMSPFREEMHSTGIISPPLSASPSTSSLRLVPASVELPQLPAPDAWSDRLGHANYTIVPKPYKPETADLDSLRQFRADWETARVNYTKHLARTGEHYGQTSKTYALTEAKWAETQRAWRNLHDEIAEAVVASGETTVCEKFNEGVCIWTAVPRMDAEGKFPERGDEDIVGPMVREATMTSFDSLDRKGPGFWRHLAGKVGLRK</sequence>
<name>A0ACB9Z406_9PEZI</name>
<evidence type="ECO:0000313" key="2">
    <source>
        <dbReference type="Proteomes" id="UP001497700"/>
    </source>
</evidence>
<keyword evidence="2" id="KW-1185">Reference proteome</keyword>
<gene>
    <name evidence="1" type="ORF">F4820DRAFT_468750</name>
</gene>
<protein>
    <submittedName>
        <fullName evidence="1">Uncharacterized protein</fullName>
    </submittedName>
</protein>
<proteinExistence type="predicted"/>
<comment type="caution">
    <text evidence="1">The sequence shown here is derived from an EMBL/GenBank/DDBJ whole genome shotgun (WGS) entry which is preliminary data.</text>
</comment>
<reference evidence="1 2" key="1">
    <citation type="journal article" date="2022" name="New Phytol.">
        <title>Ecological generalism drives hyperdiversity of secondary metabolite gene clusters in xylarialean endophytes.</title>
        <authorList>
            <person name="Franco M.E.E."/>
            <person name="Wisecaver J.H."/>
            <person name="Arnold A.E."/>
            <person name="Ju Y.M."/>
            <person name="Slot J.C."/>
            <person name="Ahrendt S."/>
            <person name="Moore L.P."/>
            <person name="Eastman K.E."/>
            <person name="Scott K."/>
            <person name="Konkel Z."/>
            <person name="Mondo S.J."/>
            <person name="Kuo A."/>
            <person name="Hayes R.D."/>
            <person name="Haridas S."/>
            <person name="Andreopoulos B."/>
            <person name="Riley R."/>
            <person name="LaButti K."/>
            <person name="Pangilinan J."/>
            <person name="Lipzen A."/>
            <person name="Amirebrahimi M."/>
            <person name="Yan J."/>
            <person name="Adam C."/>
            <person name="Keymanesh K."/>
            <person name="Ng V."/>
            <person name="Louie K."/>
            <person name="Northen T."/>
            <person name="Drula E."/>
            <person name="Henrissat B."/>
            <person name="Hsieh H.M."/>
            <person name="Youens-Clark K."/>
            <person name="Lutzoni F."/>
            <person name="Miadlikowska J."/>
            <person name="Eastwood D.C."/>
            <person name="Hamelin R.C."/>
            <person name="Grigoriev I.V."/>
            <person name="U'Ren J.M."/>
        </authorList>
    </citation>
    <scope>NUCLEOTIDE SEQUENCE [LARGE SCALE GENOMIC DNA]</scope>
    <source>
        <strain evidence="1 2">CBS 119005</strain>
    </source>
</reference>
<dbReference type="Proteomes" id="UP001497700">
    <property type="component" value="Unassembled WGS sequence"/>
</dbReference>
<dbReference type="EMBL" id="MU393457">
    <property type="protein sequence ID" value="KAI4866526.1"/>
    <property type="molecule type" value="Genomic_DNA"/>
</dbReference>
<organism evidence="1 2">
    <name type="scientific">Hypoxylon rubiginosum</name>
    <dbReference type="NCBI Taxonomy" id="110542"/>
    <lineage>
        <taxon>Eukaryota</taxon>
        <taxon>Fungi</taxon>
        <taxon>Dikarya</taxon>
        <taxon>Ascomycota</taxon>
        <taxon>Pezizomycotina</taxon>
        <taxon>Sordariomycetes</taxon>
        <taxon>Xylariomycetidae</taxon>
        <taxon>Xylariales</taxon>
        <taxon>Hypoxylaceae</taxon>
        <taxon>Hypoxylon</taxon>
    </lineage>
</organism>
<evidence type="ECO:0000313" key="1">
    <source>
        <dbReference type="EMBL" id="KAI4866526.1"/>
    </source>
</evidence>